<organism evidence="5 6">
    <name type="scientific">Apatococcus fuscideae</name>
    <dbReference type="NCBI Taxonomy" id="2026836"/>
    <lineage>
        <taxon>Eukaryota</taxon>
        <taxon>Viridiplantae</taxon>
        <taxon>Chlorophyta</taxon>
        <taxon>core chlorophytes</taxon>
        <taxon>Trebouxiophyceae</taxon>
        <taxon>Chlorellales</taxon>
        <taxon>Chlorellaceae</taxon>
        <taxon>Apatococcus</taxon>
    </lineage>
</organism>
<dbReference type="Gene3D" id="3.40.50.300">
    <property type="entry name" value="P-loop containing nucleotide triphosphate hydrolases"/>
    <property type="match status" value="1"/>
</dbReference>
<gene>
    <name evidence="5" type="ORF">WJX84_001575</name>
</gene>
<evidence type="ECO:0008006" key="7">
    <source>
        <dbReference type="Google" id="ProtNLM"/>
    </source>
</evidence>
<keyword evidence="4" id="KW-0472">Membrane</keyword>
<keyword evidence="6" id="KW-1185">Reference proteome</keyword>
<dbReference type="SUPFAM" id="SSF52540">
    <property type="entry name" value="P-loop containing nucleoside triphosphate hydrolases"/>
    <property type="match status" value="1"/>
</dbReference>
<dbReference type="AlphaFoldDB" id="A0AAW1T5B3"/>
<feature type="active site" description="For sulfotransferase activity" evidence="2">
    <location>
        <position position="101"/>
    </location>
</feature>
<comment type="caution">
    <text evidence="5">The sequence shown here is derived from an EMBL/GenBank/DDBJ whole genome shotgun (WGS) entry which is preliminary data.</text>
</comment>
<dbReference type="Pfam" id="PF13469">
    <property type="entry name" value="Sulfotransfer_3"/>
    <property type="match status" value="1"/>
</dbReference>
<name>A0AAW1T5B3_9CHLO</name>
<evidence type="ECO:0000256" key="1">
    <source>
        <dbReference type="ARBA" id="ARBA00022679"/>
    </source>
</evidence>
<evidence type="ECO:0000256" key="4">
    <source>
        <dbReference type="SAM" id="Phobius"/>
    </source>
</evidence>
<evidence type="ECO:0000256" key="2">
    <source>
        <dbReference type="PIRSR" id="PIRSR637359-1"/>
    </source>
</evidence>
<keyword evidence="4" id="KW-1133">Transmembrane helix</keyword>
<keyword evidence="4" id="KW-0812">Transmembrane</keyword>
<dbReference type="InterPro" id="IPR037359">
    <property type="entry name" value="NST/OST"/>
</dbReference>
<proteinExistence type="predicted"/>
<evidence type="ECO:0000313" key="6">
    <source>
        <dbReference type="Proteomes" id="UP001485043"/>
    </source>
</evidence>
<reference evidence="5 6" key="1">
    <citation type="journal article" date="2024" name="Nat. Commun.">
        <title>Phylogenomics reveals the evolutionary origins of lichenization in chlorophyte algae.</title>
        <authorList>
            <person name="Puginier C."/>
            <person name="Libourel C."/>
            <person name="Otte J."/>
            <person name="Skaloud P."/>
            <person name="Haon M."/>
            <person name="Grisel S."/>
            <person name="Petersen M."/>
            <person name="Berrin J.G."/>
            <person name="Delaux P.M."/>
            <person name="Dal Grande F."/>
            <person name="Keller J."/>
        </authorList>
    </citation>
    <scope>NUCLEOTIDE SEQUENCE [LARGE SCALE GENOMIC DNA]</scope>
    <source>
        <strain evidence="5 6">SAG 2523</strain>
    </source>
</reference>
<feature type="transmembrane region" description="Helical" evidence="4">
    <location>
        <begin position="6"/>
        <end position="36"/>
    </location>
</feature>
<dbReference type="InterPro" id="IPR027417">
    <property type="entry name" value="P-loop_NTPase"/>
</dbReference>
<evidence type="ECO:0000313" key="5">
    <source>
        <dbReference type="EMBL" id="KAK9864398.1"/>
    </source>
</evidence>
<keyword evidence="1" id="KW-0808">Transferase</keyword>
<protein>
    <recommendedName>
        <fullName evidence="7">Sulfotransferase</fullName>
    </recommendedName>
</protein>
<accession>A0AAW1T5B3</accession>
<feature type="binding site" evidence="3">
    <location>
        <position position="206"/>
    </location>
    <ligand>
        <name>3'-phosphoadenylyl sulfate</name>
        <dbReference type="ChEBI" id="CHEBI:58339"/>
    </ligand>
</feature>
<dbReference type="PANTHER" id="PTHR10605:SF56">
    <property type="entry name" value="BIFUNCTIONAL HEPARAN SULFATE N-DEACETYLASE_N-SULFOTRANSFERASE"/>
    <property type="match status" value="1"/>
</dbReference>
<dbReference type="PANTHER" id="PTHR10605">
    <property type="entry name" value="HEPARAN SULFATE SULFOTRANSFERASE"/>
    <property type="match status" value="1"/>
</dbReference>
<sequence>MHRCAAVTLCILLTPFLVLYFSLSYVLGILIVMMILPRLWLARELYWSCPFLPAVFRSQGVRGTLLRLGFEVSYTINVVKRFCTLPLRRTLPSFYIAGFPKCGTTSLASHLRRHPAVSGLAGLPYHEVLSKESHFLNGALGPNRANSSLLYRSFFPTIFTKFWAEQVVGVKQWMVFDACPLTACLPFAAKRISALTPNAKVIFMMRDPVRAIYSGEAMLRNMGMPLQWTLSEEAPALGRMFEVGSGEL</sequence>
<dbReference type="Proteomes" id="UP001485043">
    <property type="component" value="Unassembled WGS sequence"/>
</dbReference>
<feature type="binding site" evidence="3">
    <location>
        <position position="214"/>
    </location>
    <ligand>
        <name>3'-phosphoadenylyl sulfate</name>
        <dbReference type="ChEBI" id="CHEBI:58339"/>
    </ligand>
</feature>
<dbReference type="EMBL" id="JALJOV010000359">
    <property type="protein sequence ID" value="KAK9864398.1"/>
    <property type="molecule type" value="Genomic_DNA"/>
</dbReference>
<dbReference type="GO" id="GO:0008146">
    <property type="term" value="F:sulfotransferase activity"/>
    <property type="evidence" value="ECO:0007669"/>
    <property type="project" value="InterPro"/>
</dbReference>
<evidence type="ECO:0000256" key="3">
    <source>
        <dbReference type="PIRSR" id="PIRSR637359-2"/>
    </source>
</evidence>